<dbReference type="HOGENOM" id="CLU_2149462_0_0_1"/>
<reference evidence="3" key="2">
    <citation type="submission" date="2013-12" db="EMBL/GenBank/DDBJ databases">
        <authorList>
            <person name="Yu Y."/>
            <person name="Lee S."/>
            <person name="de Baynast K."/>
            <person name="Wissotski M."/>
            <person name="Liu L."/>
            <person name="Talag J."/>
            <person name="Goicoechea J."/>
            <person name="Angelova A."/>
            <person name="Jetty R."/>
            <person name="Kudrna D."/>
            <person name="Golser W."/>
            <person name="Rivera L."/>
            <person name="Zhang J."/>
            <person name="Wing R."/>
        </authorList>
    </citation>
    <scope>NUCLEOTIDE SEQUENCE</scope>
</reference>
<dbReference type="Proteomes" id="UP000032180">
    <property type="component" value="Chromosome 3"/>
</dbReference>
<protein>
    <recommendedName>
        <fullName evidence="4">Transmembrane protein</fullName>
    </recommendedName>
</protein>
<keyword evidence="1" id="KW-0472">Membrane</keyword>
<keyword evidence="3" id="KW-1185">Reference proteome</keyword>
<evidence type="ECO:0000313" key="3">
    <source>
        <dbReference type="Proteomes" id="UP000032180"/>
    </source>
</evidence>
<evidence type="ECO:0000313" key="2">
    <source>
        <dbReference type="EnsemblPlants" id="LPERR03G19040.1"/>
    </source>
</evidence>
<keyword evidence="1" id="KW-1133">Transmembrane helix</keyword>
<dbReference type="EnsemblPlants" id="LPERR03G19040.1">
    <property type="protein sequence ID" value="LPERR03G19040.1"/>
    <property type="gene ID" value="LPERR03G19040"/>
</dbReference>
<keyword evidence="1" id="KW-0812">Transmembrane</keyword>
<evidence type="ECO:0000256" key="1">
    <source>
        <dbReference type="SAM" id="Phobius"/>
    </source>
</evidence>
<reference evidence="2 3" key="1">
    <citation type="submission" date="2012-08" db="EMBL/GenBank/DDBJ databases">
        <title>Oryza genome evolution.</title>
        <authorList>
            <person name="Wing R.A."/>
        </authorList>
    </citation>
    <scope>NUCLEOTIDE SEQUENCE</scope>
</reference>
<evidence type="ECO:0008006" key="4">
    <source>
        <dbReference type="Google" id="ProtNLM"/>
    </source>
</evidence>
<proteinExistence type="predicted"/>
<sequence length="112" mass="13134">MKETCKMLPRKQTASRMARNCKRGGCLGGSFELQRRFFLGLHNEEDLPVEKKYMVNQVCLVLWVGVCFPLHLMRIWMLCSPGGLLVYTCIRWRSCRVNERQISEKHPCDNQQ</sequence>
<feature type="transmembrane region" description="Helical" evidence="1">
    <location>
        <begin position="58"/>
        <end position="77"/>
    </location>
</feature>
<dbReference type="Gramene" id="LPERR03G19040.1">
    <property type="protein sequence ID" value="LPERR03G19040.1"/>
    <property type="gene ID" value="LPERR03G19040"/>
</dbReference>
<organism evidence="2 3">
    <name type="scientific">Leersia perrieri</name>
    <dbReference type="NCBI Taxonomy" id="77586"/>
    <lineage>
        <taxon>Eukaryota</taxon>
        <taxon>Viridiplantae</taxon>
        <taxon>Streptophyta</taxon>
        <taxon>Embryophyta</taxon>
        <taxon>Tracheophyta</taxon>
        <taxon>Spermatophyta</taxon>
        <taxon>Magnoliopsida</taxon>
        <taxon>Liliopsida</taxon>
        <taxon>Poales</taxon>
        <taxon>Poaceae</taxon>
        <taxon>BOP clade</taxon>
        <taxon>Oryzoideae</taxon>
        <taxon>Oryzeae</taxon>
        <taxon>Oryzinae</taxon>
        <taxon>Leersia</taxon>
    </lineage>
</organism>
<dbReference type="AlphaFoldDB" id="A0A0D9VVI0"/>
<name>A0A0D9VVI0_9ORYZ</name>
<reference evidence="2" key="3">
    <citation type="submission" date="2015-04" db="UniProtKB">
        <authorList>
            <consortium name="EnsemblPlants"/>
        </authorList>
    </citation>
    <scope>IDENTIFICATION</scope>
</reference>
<accession>A0A0D9VVI0</accession>